<sequence>MSELQPLLSSTRRRTSTDYTELLPDRHGLAPRFSALSHVHLPARDEHCCPHAVLPEQSLGAVQAMHKAQGPFGLAWPCLSLAPAHGPPCPYCTQRARDLARRQGLQLEAAAFRHISSARR</sequence>
<keyword evidence="2" id="KW-1185">Reference proteome</keyword>
<evidence type="ECO:0000313" key="1">
    <source>
        <dbReference type="EMBL" id="KAF3066973.1"/>
    </source>
</evidence>
<proteinExistence type="predicted"/>
<gene>
    <name evidence="1" type="ORF">CFAM422_009029</name>
</gene>
<name>A0A9P4X8U6_9HYPO</name>
<dbReference type="Proteomes" id="UP000801864">
    <property type="component" value="Unassembled WGS sequence"/>
</dbReference>
<accession>A0A9P4X8U6</accession>
<comment type="caution">
    <text evidence="1">The sequence shown here is derived from an EMBL/GenBank/DDBJ whole genome shotgun (WGS) entry which is preliminary data.</text>
</comment>
<protein>
    <submittedName>
        <fullName evidence="1">Uncharacterized protein</fullName>
    </submittedName>
</protein>
<organism evidence="1 2">
    <name type="scientific">Trichoderma lentiforme</name>
    <dbReference type="NCBI Taxonomy" id="1567552"/>
    <lineage>
        <taxon>Eukaryota</taxon>
        <taxon>Fungi</taxon>
        <taxon>Dikarya</taxon>
        <taxon>Ascomycota</taxon>
        <taxon>Pezizomycotina</taxon>
        <taxon>Sordariomycetes</taxon>
        <taxon>Hypocreomycetidae</taxon>
        <taxon>Hypocreales</taxon>
        <taxon>Hypocreaceae</taxon>
        <taxon>Trichoderma</taxon>
    </lineage>
</organism>
<reference evidence="1 2" key="1">
    <citation type="submission" date="2018-06" db="EMBL/GenBank/DDBJ databases">
        <title>Genome analysis of cellulolytic fungus Trichoderma lentiforme CFAM-422.</title>
        <authorList>
            <person name="Steindorff A.S."/>
            <person name="Formighieri E.F."/>
            <person name="Midorikawa G.E.O."/>
            <person name="Tamietti M.S."/>
            <person name="Ramos E.Z."/>
            <person name="Silva A.S."/>
            <person name="Bon E.P.S."/>
            <person name="Mendes T.D."/>
            <person name="Damaso M.C.T."/>
            <person name="Favaro L.C.L."/>
        </authorList>
    </citation>
    <scope>NUCLEOTIDE SEQUENCE [LARGE SCALE GENOMIC DNA]</scope>
    <source>
        <strain evidence="1 2">CFAM-422</strain>
    </source>
</reference>
<dbReference type="EMBL" id="QLNT01000016">
    <property type="protein sequence ID" value="KAF3066973.1"/>
    <property type="molecule type" value="Genomic_DNA"/>
</dbReference>
<dbReference type="AlphaFoldDB" id="A0A9P4X8U6"/>
<evidence type="ECO:0000313" key="2">
    <source>
        <dbReference type="Proteomes" id="UP000801864"/>
    </source>
</evidence>